<dbReference type="SUPFAM" id="SSF47473">
    <property type="entry name" value="EF-hand"/>
    <property type="match status" value="1"/>
</dbReference>
<evidence type="ECO:0000256" key="2">
    <source>
        <dbReference type="ARBA" id="ARBA00022737"/>
    </source>
</evidence>
<dbReference type="SMART" id="SM00054">
    <property type="entry name" value="EFh"/>
    <property type="match status" value="4"/>
</dbReference>
<dbReference type="InterPro" id="IPR011992">
    <property type="entry name" value="EF-hand-dom_pair"/>
</dbReference>
<feature type="domain" description="EF-hand" evidence="4">
    <location>
        <begin position="134"/>
        <end position="169"/>
    </location>
</feature>
<evidence type="ECO:0000259" key="4">
    <source>
        <dbReference type="PROSITE" id="PS50222"/>
    </source>
</evidence>
<dbReference type="FunFam" id="1.10.238.10:FF:000003">
    <property type="entry name" value="Calmodulin A"/>
    <property type="match status" value="1"/>
</dbReference>
<keyword evidence="2" id="KW-0677">Repeat</keyword>
<dbReference type="RefSeq" id="XP_068366374.1">
    <property type="nucleotide sequence ID" value="XM_068499130.1"/>
</dbReference>
<protein>
    <submittedName>
        <fullName evidence="5">Calcineurin subunit B</fullName>
    </submittedName>
</protein>
<dbReference type="EMBL" id="MLAK01000545">
    <property type="protein sequence ID" value="OHT13238.1"/>
    <property type="molecule type" value="Genomic_DNA"/>
</dbReference>
<dbReference type="GeneID" id="94833834"/>
<evidence type="ECO:0000256" key="3">
    <source>
        <dbReference type="ARBA" id="ARBA00022837"/>
    </source>
</evidence>
<evidence type="ECO:0000313" key="6">
    <source>
        <dbReference type="Proteomes" id="UP000179807"/>
    </source>
</evidence>
<evidence type="ECO:0000256" key="1">
    <source>
        <dbReference type="ARBA" id="ARBA00022723"/>
    </source>
</evidence>
<dbReference type="Gene3D" id="1.10.238.10">
    <property type="entry name" value="EF-hand"/>
    <property type="match status" value="1"/>
</dbReference>
<proteinExistence type="predicted"/>
<dbReference type="CDD" id="cd00051">
    <property type="entry name" value="EFh"/>
    <property type="match status" value="1"/>
</dbReference>
<feature type="domain" description="EF-hand" evidence="4">
    <location>
        <begin position="24"/>
        <end position="52"/>
    </location>
</feature>
<sequence length="177" mass="20080">MGQTQSGNIEILNNLLVSSALTQEDMNRIQKKFNHYDLDGNGSIDINEFRSFKGLDENLLIDRIFHALDQNNDGFIDFYEFCTGLSIFAGPSTKEKKTAFLMKIFDFDDDGFIGQTDLISTIELLISDKLTNEQMEDIARAEIARNDADGDDKLSYEEFSQVIDKLNLSSQMQVVIK</sequence>
<feature type="domain" description="EF-hand" evidence="4">
    <location>
        <begin position="93"/>
        <end position="128"/>
    </location>
</feature>
<keyword evidence="6" id="KW-1185">Reference proteome</keyword>
<reference evidence="5" key="1">
    <citation type="submission" date="2016-10" db="EMBL/GenBank/DDBJ databases">
        <authorList>
            <person name="Benchimol M."/>
            <person name="Almeida L.G."/>
            <person name="Vasconcelos A.T."/>
            <person name="Perreira-Neves A."/>
            <person name="Rosa I.A."/>
            <person name="Tasca T."/>
            <person name="Bogo M.R."/>
            <person name="de Souza W."/>
        </authorList>
    </citation>
    <scope>NUCLEOTIDE SEQUENCE [LARGE SCALE GENOMIC DNA]</scope>
    <source>
        <strain evidence="5">K</strain>
    </source>
</reference>
<dbReference type="GO" id="GO:0005509">
    <property type="term" value="F:calcium ion binding"/>
    <property type="evidence" value="ECO:0007669"/>
    <property type="project" value="InterPro"/>
</dbReference>
<dbReference type="PROSITE" id="PS50222">
    <property type="entry name" value="EF_HAND_2"/>
    <property type="match status" value="4"/>
</dbReference>
<evidence type="ECO:0000313" key="5">
    <source>
        <dbReference type="EMBL" id="OHT13238.1"/>
    </source>
</evidence>
<feature type="domain" description="EF-hand" evidence="4">
    <location>
        <begin position="56"/>
        <end position="91"/>
    </location>
</feature>
<dbReference type="OrthoDB" id="191686at2759"/>
<dbReference type="Proteomes" id="UP000179807">
    <property type="component" value="Unassembled WGS sequence"/>
</dbReference>
<name>A0A1J4KUA0_9EUKA</name>
<dbReference type="InterPro" id="IPR002048">
    <property type="entry name" value="EF_hand_dom"/>
</dbReference>
<comment type="caution">
    <text evidence="5">The sequence shown here is derived from an EMBL/GenBank/DDBJ whole genome shotgun (WGS) entry which is preliminary data.</text>
</comment>
<accession>A0A1J4KUA0</accession>
<dbReference type="AlphaFoldDB" id="A0A1J4KUA0"/>
<keyword evidence="1" id="KW-0479">Metal-binding</keyword>
<organism evidence="5 6">
    <name type="scientific">Tritrichomonas foetus</name>
    <dbReference type="NCBI Taxonomy" id="1144522"/>
    <lineage>
        <taxon>Eukaryota</taxon>
        <taxon>Metamonada</taxon>
        <taxon>Parabasalia</taxon>
        <taxon>Tritrichomonadida</taxon>
        <taxon>Tritrichomonadidae</taxon>
        <taxon>Tritrichomonas</taxon>
    </lineage>
</organism>
<keyword evidence="3" id="KW-0106">Calcium</keyword>
<dbReference type="InterPro" id="IPR018247">
    <property type="entry name" value="EF_Hand_1_Ca_BS"/>
</dbReference>
<dbReference type="VEuPathDB" id="TrichDB:TRFO_16683"/>
<dbReference type="PROSITE" id="PS00018">
    <property type="entry name" value="EF_HAND_1"/>
    <property type="match status" value="3"/>
</dbReference>
<dbReference type="Pfam" id="PF13499">
    <property type="entry name" value="EF-hand_7"/>
    <property type="match status" value="2"/>
</dbReference>
<gene>
    <name evidence="5" type="primary">CNB1</name>
    <name evidence="5" type="ORF">TRFO_16683</name>
</gene>
<dbReference type="PANTHER" id="PTHR45942">
    <property type="entry name" value="PROTEIN PHOSPATASE 3 REGULATORY SUBUNIT B ALPHA ISOFORM TYPE 1"/>
    <property type="match status" value="1"/>
</dbReference>